<proteinExistence type="predicted"/>
<gene>
    <name evidence="2" type="ORF">D623_10011404</name>
</gene>
<keyword evidence="3" id="KW-1185">Reference proteome</keyword>
<dbReference type="EMBL" id="KE162175">
    <property type="protein sequence ID" value="EPQ07242.1"/>
    <property type="molecule type" value="Genomic_DNA"/>
</dbReference>
<dbReference type="Proteomes" id="UP000052978">
    <property type="component" value="Unassembled WGS sequence"/>
</dbReference>
<evidence type="ECO:0000313" key="3">
    <source>
        <dbReference type="Proteomes" id="UP000052978"/>
    </source>
</evidence>
<dbReference type="AlphaFoldDB" id="S7PGH0"/>
<accession>S7PGH0</accession>
<evidence type="ECO:0000256" key="1">
    <source>
        <dbReference type="SAM" id="MobiDB-lite"/>
    </source>
</evidence>
<name>S7PGH0_MYOBR</name>
<evidence type="ECO:0000313" key="2">
    <source>
        <dbReference type="EMBL" id="EPQ07242.1"/>
    </source>
</evidence>
<protein>
    <submittedName>
        <fullName evidence="2">Uncharacterized protein</fullName>
    </submittedName>
</protein>
<feature type="region of interest" description="Disordered" evidence="1">
    <location>
        <begin position="16"/>
        <end position="40"/>
    </location>
</feature>
<organism evidence="2 3">
    <name type="scientific">Myotis brandtii</name>
    <name type="common">Brandt's bat</name>
    <dbReference type="NCBI Taxonomy" id="109478"/>
    <lineage>
        <taxon>Eukaryota</taxon>
        <taxon>Metazoa</taxon>
        <taxon>Chordata</taxon>
        <taxon>Craniata</taxon>
        <taxon>Vertebrata</taxon>
        <taxon>Euteleostomi</taxon>
        <taxon>Mammalia</taxon>
        <taxon>Eutheria</taxon>
        <taxon>Laurasiatheria</taxon>
        <taxon>Chiroptera</taxon>
        <taxon>Yangochiroptera</taxon>
        <taxon>Vespertilionidae</taxon>
        <taxon>Myotis</taxon>
    </lineage>
</organism>
<reference evidence="2 3" key="1">
    <citation type="journal article" date="2013" name="Nat. Commun.">
        <title>Genome analysis reveals insights into physiology and longevity of the Brandt's bat Myotis brandtii.</title>
        <authorList>
            <person name="Seim I."/>
            <person name="Fang X."/>
            <person name="Xiong Z."/>
            <person name="Lobanov A.V."/>
            <person name="Huang Z."/>
            <person name="Ma S."/>
            <person name="Feng Y."/>
            <person name="Turanov A.A."/>
            <person name="Zhu Y."/>
            <person name="Lenz T.L."/>
            <person name="Gerashchenko M.V."/>
            <person name="Fan D."/>
            <person name="Hee Yim S."/>
            <person name="Yao X."/>
            <person name="Jordan D."/>
            <person name="Xiong Y."/>
            <person name="Ma Y."/>
            <person name="Lyapunov A.N."/>
            <person name="Chen G."/>
            <person name="Kulakova O.I."/>
            <person name="Sun Y."/>
            <person name="Lee S.G."/>
            <person name="Bronson R.T."/>
            <person name="Moskalev A.A."/>
            <person name="Sunyaev S.R."/>
            <person name="Zhang G."/>
            <person name="Krogh A."/>
            <person name="Wang J."/>
            <person name="Gladyshev V.N."/>
        </authorList>
    </citation>
    <scope>NUCLEOTIDE SEQUENCE [LARGE SCALE GENOMIC DNA]</scope>
</reference>
<sequence length="107" mass="11832">MFEYQRISTTIFIRLPGGQGGRAQSSGSLSVQAPRSHRNPETRFNFLEAHRTRLRTPANEPPAPLGSAVQALALSLASPSFYRSRDHRLRALLVSDSQTLEVEPSDT</sequence>